<geneLocation type="plasmid" evidence="3">
    <name>prgalie4872d</name>
</geneLocation>
<evidence type="ECO:0000256" key="1">
    <source>
        <dbReference type="SAM" id="MobiDB-lite"/>
    </source>
</evidence>
<dbReference type="EMBL" id="CP017105">
    <property type="protein sequence ID" value="APO71864.1"/>
    <property type="molecule type" value="Genomic_DNA"/>
</dbReference>
<dbReference type="AlphaFoldDB" id="A0A1L5NVE7"/>
<protein>
    <submittedName>
        <fullName evidence="2">Uncharacterized protein</fullName>
    </submittedName>
</protein>
<name>A0A1L5NVE7_9HYPH</name>
<accession>A0A1L5NVE7</accession>
<feature type="region of interest" description="Disordered" evidence="1">
    <location>
        <begin position="1"/>
        <end position="33"/>
    </location>
</feature>
<organism evidence="2 3">
    <name type="scientific">Rhizobium gallicum</name>
    <dbReference type="NCBI Taxonomy" id="56730"/>
    <lineage>
        <taxon>Bacteria</taxon>
        <taxon>Pseudomonadati</taxon>
        <taxon>Pseudomonadota</taxon>
        <taxon>Alphaproteobacteria</taxon>
        <taxon>Hyphomicrobiales</taxon>
        <taxon>Rhizobiaceae</taxon>
        <taxon>Rhizobium/Agrobacterium group</taxon>
        <taxon>Rhizobium</taxon>
    </lineage>
</organism>
<keyword evidence="2" id="KW-0614">Plasmid</keyword>
<evidence type="ECO:0000313" key="3">
    <source>
        <dbReference type="Proteomes" id="UP000184749"/>
    </source>
</evidence>
<proteinExistence type="predicted"/>
<reference evidence="2 3" key="1">
    <citation type="submission" date="2016-09" db="EMBL/GenBank/DDBJ databases">
        <title>The complete genome sequences of Rhizobium gallicum, symbiovars gallicum and phaseoli, symbionts associated to common bean (Phaseolus vulgaris).</title>
        <authorList>
            <person name="Bustos P."/>
            <person name="Santamaria R.I."/>
            <person name="Perez-Carrascal O.M."/>
            <person name="Juarez S."/>
            <person name="Lozano L."/>
            <person name="Martinez-Flores I."/>
            <person name="Martinez-Romero E."/>
            <person name="Cevallos M."/>
            <person name="Romero D."/>
            <person name="Davila G."/>
            <person name="Gonzalez V."/>
        </authorList>
    </citation>
    <scope>NUCLEOTIDE SEQUENCE [LARGE SCALE GENOMIC DNA]</scope>
    <source>
        <strain evidence="2 3">IE4872</strain>
        <plasmid evidence="3">prgalie4872d</plasmid>
    </source>
</reference>
<dbReference type="Proteomes" id="UP000184749">
    <property type="component" value="Plasmid pRgalIE4872d"/>
</dbReference>
<gene>
    <name evidence="2" type="ORF">IE4872_PD01339</name>
</gene>
<evidence type="ECO:0000313" key="2">
    <source>
        <dbReference type="EMBL" id="APO71864.1"/>
    </source>
</evidence>
<sequence length="93" mass="10317">MALDDGLGRRHRLHTSGRLANQQPDPCPPQGRDPIWSAPLGVDRLGNGIDHVCRDMSDGYKVDVSRGERVGRVSSEWVSFATLDRFTSITNRS</sequence>